<evidence type="ECO:0000256" key="3">
    <source>
        <dbReference type="ARBA" id="ARBA00010286"/>
    </source>
</evidence>
<sequence length="441" mass="48522">MLITNARIVNEGREFEGDVLIRNGRIEKIASSITNTNETVVDAKGKLLIPGMIDDQVHFREPGLTHKGDISTETSAALAGGITSVMEMPNTNPTTTTRERLADKYTLATGKARTNFAFYFGAANDNADEIARVVPGEACAIKIFMGASTGNMLVDDPKVLDDIFARAQIPIVTHCEDTPTIKINEEAARQKWGDAVPMSQHPYIRSEEACYKSTELAVGLARRHGTSLHVLHLTTARELEFFTPGPVKGKQITVEACVHHLFYDESSYESLGSLIKCNPAIKTAADRKALVAAVMADRIDVIATDHAPHTAEEKANPSYFKAPSGLPLVQHALPMLFELVRRGELDLHTLVRKTSHAVADRFGVVERGYLREGYWADLTLVDTDAPTTVRKQDLYYKCGWSPLEGQTLPVRIDTTWVNGEIAFQNGQVLPQVLGKRLAFAR</sequence>
<proteinExistence type="inferred from homology"/>
<keyword evidence="5" id="KW-0378">Hydrolase</keyword>
<dbReference type="AlphaFoldDB" id="I7ZF69"/>
<dbReference type="Proteomes" id="UP000003704">
    <property type="component" value="Unassembled WGS sequence"/>
</dbReference>
<evidence type="ECO:0000256" key="4">
    <source>
        <dbReference type="ARBA" id="ARBA00022723"/>
    </source>
</evidence>
<evidence type="ECO:0000256" key="1">
    <source>
        <dbReference type="ARBA" id="ARBA00001947"/>
    </source>
</evidence>
<comment type="similarity">
    <text evidence="3">Belongs to the metallo-dependent hydrolases superfamily. DHOase family. Class I DHOase subfamily.</text>
</comment>
<dbReference type="GO" id="GO:0046872">
    <property type="term" value="F:metal ion binding"/>
    <property type="evidence" value="ECO:0007669"/>
    <property type="project" value="UniProtKB-KW"/>
</dbReference>
<dbReference type="GO" id="GO:0004038">
    <property type="term" value="F:allantoinase activity"/>
    <property type="evidence" value="ECO:0007669"/>
    <property type="project" value="TreeGrafter"/>
</dbReference>
<dbReference type="InterPro" id="IPR006680">
    <property type="entry name" value="Amidohydro-rel"/>
</dbReference>
<dbReference type="OrthoDB" id="5687299at2"/>
<dbReference type="Gene3D" id="3.20.20.140">
    <property type="entry name" value="Metal-dependent hydrolases"/>
    <property type="match status" value="1"/>
</dbReference>
<accession>I7ZF69</accession>
<dbReference type="GO" id="GO:0005737">
    <property type="term" value="C:cytoplasm"/>
    <property type="evidence" value="ECO:0007669"/>
    <property type="project" value="TreeGrafter"/>
</dbReference>
<dbReference type="SUPFAM" id="SSF51338">
    <property type="entry name" value="Composite domain of metallo-dependent hydrolases"/>
    <property type="match status" value="1"/>
</dbReference>
<gene>
    <name evidence="7" type="ORF">WQQ_04940</name>
</gene>
<name>I7ZF69_9GAMM</name>
<comment type="caution">
    <text evidence="7">The sequence shown here is derived from an EMBL/GenBank/DDBJ whole genome shotgun (WGS) entry which is preliminary data.</text>
</comment>
<dbReference type="Pfam" id="PF01979">
    <property type="entry name" value="Amidohydro_1"/>
    <property type="match status" value="1"/>
</dbReference>
<evidence type="ECO:0000313" key="7">
    <source>
        <dbReference type="EMBL" id="EIT70357.1"/>
    </source>
</evidence>
<dbReference type="PROSITE" id="PS00483">
    <property type="entry name" value="DIHYDROOROTASE_2"/>
    <property type="match status" value="1"/>
</dbReference>
<feature type="domain" description="Amidohydrolase-related" evidence="6">
    <location>
        <begin position="48"/>
        <end position="421"/>
    </location>
</feature>
<dbReference type="PANTHER" id="PTHR43668:SF4">
    <property type="entry name" value="ALLANTOINASE"/>
    <property type="match status" value="1"/>
</dbReference>
<comment type="cofactor">
    <cofactor evidence="1">
        <name>Zn(2+)</name>
        <dbReference type="ChEBI" id="CHEBI:29105"/>
    </cofactor>
</comment>
<dbReference type="InterPro" id="IPR032466">
    <property type="entry name" value="Metal_Hydrolase"/>
</dbReference>
<dbReference type="MEROPS" id="M38.972"/>
<keyword evidence="4" id="KW-0479">Metal-binding</keyword>
<reference evidence="7 8" key="1">
    <citation type="journal article" date="2012" name="J. Bacteriol.">
        <title>Genome Sequence of n-Alkane-Degrading Hydrocarboniphaga effusa Strain AP103T (ATCC BAA-332T).</title>
        <authorList>
            <person name="Chang H.K."/>
            <person name="Zylstra G.J."/>
            <person name="Chae J.C."/>
        </authorList>
    </citation>
    <scope>NUCLEOTIDE SEQUENCE [LARGE SCALE GENOMIC DNA]</scope>
    <source>
        <strain evidence="7 8">AP103</strain>
    </source>
</reference>
<evidence type="ECO:0000256" key="5">
    <source>
        <dbReference type="ARBA" id="ARBA00022801"/>
    </source>
</evidence>
<dbReference type="SUPFAM" id="SSF51556">
    <property type="entry name" value="Metallo-dependent hydrolases"/>
    <property type="match status" value="1"/>
</dbReference>
<keyword evidence="8" id="KW-1185">Reference proteome</keyword>
<evidence type="ECO:0000256" key="2">
    <source>
        <dbReference type="ARBA" id="ARBA00002368"/>
    </source>
</evidence>
<dbReference type="GO" id="GO:0006145">
    <property type="term" value="P:purine nucleobase catabolic process"/>
    <property type="evidence" value="ECO:0007669"/>
    <property type="project" value="TreeGrafter"/>
</dbReference>
<dbReference type="EMBL" id="AKGD01000001">
    <property type="protein sequence ID" value="EIT70357.1"/>
    <property type="molecule type" value="Genomic_DNA"/>
</dbReference>
<dbReference type="PANTHER" id="PTHR43668">
    <property type="entry name" value="ALLANTOINASE"/>
    <property type="match status" value="1"/>
</dbReference>
<dbReference type="RefSeq" id="WP_007183453.1">
    <property type="nucleotide sequence ID" value="NZ_AKGD01000001.1"/>
</dbReference>
<dbReference type="CDD" id="cd01318">
    <property type="entry name" value="DHOase_IIb"/>
    <property type="match status" value="1"/>
</dbReference>
<comment type="function">
    <text evidence="2">Catalyzes the reversible cyclization of carbamoyl aspartate to dihydroorotate.</text>
</comment>
<protein>
    <submittedName>
        <fullName evidence="7">Dihydroorotase</fullName>
    </submittedName>
</protein>
<dbReference type="InterPro" id="IPR002195">
    <property type="entry name" value="Dihydroorotase_CS"/>
</dbReference>
<organism evidence="7 8">
    <name type="scientific">Hydrocarboniphaga effusa AP103</name>
    <dbReference type="NCBI Taxonomy" id="1172194"/>
    <lineage>
        <taxon>Bacteria</taxon>
        <taxon>Pseudomonadati</taxon>
        <taxon>Pseudomonadota</taxon>
        <taxon>Gammaproteobacteria</taxon>
        <taxon>Nevskiales</taxon>
        <taxon>Nevskiaceae</taxon>
        <taxon>Hydrocarboniphaga</taxon>
    </lineage>
</organism>
<dbReference type="STRING" id="1172194.WQQ_04940"/>
<dbReference type="NCBIfam" id="NF006688">
    <property type="entry name" value="PRK09236.1"/>
    <property type="match status" value="1"/>
</dbReference>
<dbReference type="PATRIC" id="fig|1172194.4.peg.472"/>
<dbReference type="InterPro" id="IPR050138">
    <property type="entry name" value="DHOase/Allantoinase_Hydrolase"/>
</dbReference>
<evidence type="ECO:0000259" key="6">
    <source>
        <dbReference type="Pfam" id="PF01979"/>
    </source>
</evidence>
<dbReference type="InterPro" id="IPR011059">
    <property type="entry name" value="Metal-dep_hydrolase_composite"/>
</dbReference>
<dbReference type="Gene3D" id="2.30.40.10">
    <property type="entry name" value="Urease, subunit C, domain 1"/>
    <property type="match status" value="1"/>
</dbReference>
<evidence type="ECO:0000313" key="8">
    <source>
        <dbReference type="Proteomes" id="UP000003704"/>
    </source>
</evidence>